<keyword evidence="13" id="KW-0472">Membrane</keyword>
<comment type="catalytic activity">
    <reaction evidence="11">
        <text>[GlcNAc-(1-&gt;4)-Mur2Ac(oyl-L-Ala-gamma-D-Glu-L-Lys-D-Ala-D-Ala)](n)-di-trans,octa-cis-undecaprenyl diphosphate + beta-D-GlcNAc-(1-&gt;4)-Mur2Ac(oyl-L-Ala-gamma-D-Glu-L-Lys-D-Ala-D-Ala)-di-trans,octa-cis-undecaprenyl diphosphate = [GlcNAc-(1-&gt;4)-Mur2Ac(oyl-L-Ala-gamma-D-Glu-L-Lys-D-Ala-D-Ala)](n+1)-di-trans,octa-cis-undecaprenyl diphosphate + di-trans,octa-cis-undecaprenyl diphosphate + H(+)</text>
        <dbReference type="Rhea" id="RHEA:23708"/>
        <dbReference type="Rhea" id="RHEA-COMP:9602"/>
        <dbReference type="Rhea" id="RHEA-COMP:9603"/>
        <dbReference type="ChEBI" id="CHEBI:15378"/>
        <dbReference type="ChEBI" id="CHEBI:58405"/>
        <dbReference type="ChEBI" id="CHEBI:60033"/>
        <dbReference type="ChEBI" id="CHEBI:78435"/>
        <dbReference type="EC" id="2.4.99.28"/>
    </reaction>
</comment>
<comment type="similarity">
    <text evidence="2">In the C-terminal section; belongs to the transpeptidase family.</text>
</comment>
<dbReference type="Gene3D" id="3.40.710.10">
    <property type="entry name" value="DD-peptidase/beta-lactamase superfamily"/>
    <property type="match status" value="1"/>
</dbReference>
<evidence type="ECO:0000259" key="15">
    <source>
        <dbReference type="Pfam" id="PF00912"/>
    </source>
</evidence>
<dbReference type="GO" id="GO:0006508">
    <property type="term" value="P:proteolysis"/>
    <property type="evidence" value="ECO:0007669"/>
    <property type="project" value="UniProtKB-KW"/>
</dbReference>
<feature type="domain" description="Glycosyl transferase family 51" evidence="15">
    <location>
        <begin position="228"/>
        <end position="406"/>
    </location>
</feature>
<dbReference type="Proteomes" id="UP000230390">
    <property type="component" value="Unassembled WGS sequence"/>
</dbReference>
<evidence type="ECO:0000256" key="13">
    <source>
        <dbReference type="SAM" id="Phobius"/>
    </source>
</evidence>
<comment type="similarity">
    <text evidence="3">In the N-terminal section; belongs to the glycosyltransferase 51 family.</text>
</comment>
<dbReference type="Gene3D" id="1.10.3810.10">
    <property type="entry name" value="Biosynthetic peptidoglycan transglycosylase-like"/>
    <property type="match status" value="1"/>
</dbReference>
<dbReference type="InterPro" id="IPR050396">
    <property type="entry name" value="Glycosyltr_51/Transpeptidase"/>
</dbReference>
<evidence type="ECO:0000313" key="17">
    <source>
        <dbReference type="Proteomes" id="UP000230390"/>
    </source>
</evidence>
<protein>
    <recommendedName>
        <fullName evidence="10">peptidoglycan glycosyltransferase</fullName>
        <ecNumber evidence="10">2.4.99.28</ecNumber>
    </recommendedName>
</protein>
<keyword evidence="5" id="KW-0645">Protease</keyword>
<evidence type="ECO:0000259" key="14">
    <source>
        <dbReference type="Pfam" id="PF00905"/>
    </source>
</evidence>
<keyword evidence="13" id="KW-0812">Transmembrane</keyword>
<keyword evidence="9" id="KW-0511">Multifunctional enzyme</keyword>
<sequence length="1218" mass="132026">MESNSQAGRNYSVASAVRALRARAASINLGRSRGAAATAAAPVLEQELQHELQDQQAAELRSAPTHLSLVTEPPEQPAEGAPDGKPPKRRSRIKPALVLLLLMLLSLFAWWLVRESQTSSMQAQFFTGLARKISYKVEPGPSNAIRFPSDSPYDERLGYANLPDYLAKLKGHDYVIASQARLSPKMIELADMGLFATYREKTQVGLEIFDDKQQPLFSARFPERVYGGFDATPLPLIQSLLFIENRELLDTTYPKRNPAVEWDRFSKAVFDKSLHVVTGADKRSAGGSTLATQIEKYRHSPDGRTNSLSDKLRQMVSASLRAYQDGEDTTMARRQIVVDYINTVPLSAKLGYGEVNGIGDGMWVWYGRNFDDLNRALRGAIDTPDAALAYKEALSLFIAQRRPAHYLGAGSDDLEELTNVHLRVLAQAGVITPKLRDLATSQKLHPASGTGVAPPAANSFTTRKASNAVRTHLAGLLGDSRLYNVDRLDLAVASTLNAEAQKAVTARLRGLRDVESATAAGLTGKGMLGNGDPANVVYSFTLIERGADANYLRVQTDNYDQPLDINEGAKLDLGSTAKLRTLVTYMDIVDQLHKRYAQMTPVELKKVVLDPKDRMSQWGVEYFQGLKASADRGLAPMLEAAFERKYSASPGESFFTGGGLHTFGNFSKLDDSKIMTVRQALRQSTNLVFVRMMRDVVRYYMFQLPGSSAALLADANDPRRAEYLSRFADREGREFLGKFYSKYKGKTPADAQKALLASFRPTPTRLAAVHRTVWPQGTLAEFGAFINDNLPSANEVPADRIARMYETYAPAAMSLSDRGYVSSLHPLELWVVGYLRSNKDAGWKQVADASVKERQDVYSWLFNTHRKHAQDKRIAGLIEVEAFLKIHAQWKSMGYPFDSLVPSYATTLGASADRPAALAEMMGIIVNNGMRKPVQRIDSLHFAKGTPYETLVKHAKADKFEQVIAPEVAQAVSEAIRGVVSDGTAKRVKAAFVAADGSIIAVGGKTGTGDQRFDVYGGGGRLIESRFVNRSATFVFNIGERFFGSMTAYVHGPDSENYDFTSALPVQLLTVLAPTLMPMIDPEAAAKQKAAAEAAAAAGAAAKVAKAEADAAPGAVVKPAVVKDAVAKPAGEGEAVVKPVAAKPVVARPAAAKPVAEKAVVAKAAVAKPATPKAGDAAADKPKAAAKAPAADAAKPVKPVKPVQPKPKQEAPRPQVLF</sequence>
<keyword evidence="7 16" id="KW-0808">Transferase</keyword>
<dbReference type="InterPro" id="IPR023346">
    <property type="entry name" value="Lysozyme-like_dom_sf"/>
</dbReference>
<reference evidence="16 17" key="1">
    <citation type="submission" date="2017-10" db="EMBL/GenBank/DDBJ databases">
        <title>Massilia psychrophilum sp. nov., a novel purple-pigmented bacterium isolated from Tianshan glacier, Xinjiang Municipality, China.</title>
        <authorList>
            <person name="Wang H."/>
        </authorList>
    </citation>
    <scope>NUCLEOTIDE SEQUENCE [LARGE SCALE GENOMIC DNA]</scope>
    <source>
        <strain evidence="16 17">JCM 30074</strain>
    </source>
</reference>
<dbReference type="GO" id="GO:0004180">
    <property type="term" value="F:carboxypeptidase activity"/>
    <property type="evidence" value="ECO:0007669"/>
    <property type="project" value="UniProtKB-KW"/>
</dbReference>
<dbReference type="AlphaFoldDB" id="A0A2G8TGN7"/>
<evidence type="ECO:0000256" key="2">
    <source>
        <dbReference type="ARBA" id="ARBA00007090"/>
    </source>
</evidence>
<feature type="region of interest" description="Disordered" evidence="12">
    <location>
        <begin position="1166"/>
        <end position="1218"/>
    </location>
</feature>
<feature type="region of interest" description="Disordered" evidence="12">
    <location>
        <begin position="69"/>
        <end position="89"/>
    </location>
</feature>
<keyword evidence="13" id="KW-1133">Transmembrane helix</keyword>
<evidence type="ECO:0000313" key="16">
    <source>
        <dbReference type="EMBL" id="PIL45212.1"/>
    </source>
</evidence>
<feature type="domain" description="Penicillin-binding protein transpeptidase" evidence="14">
    <location>
        <begin position="915"/>
        <end position="1010"/>
    </location>
</feature>
<keyword evidence="17" id="KW-1185">Reference proteome</keyword>
<dbReference type="Pfam" id="PF00905">
    <property type="entry name" value="Transpeptidase"/>
    <property type="match status" value="1"/>
</dbReference>
<evidence type="ECO:0000256" key="4">
    <source>
        <dbReference type="ARBA" id="ARBA00022645"/>
    </source>
</evidence>
<accession>A0A2G8TGN7</accession>
<feature type="compositionally biased region" description="Low complexity" evidence="12">
    <location>
        <begin position="1166"/>
        <end position="1177"/>
    </location>
</feature>
<dbReference type="GO" id="GO:0008658">
    <property type="term" value="F:penicillin binding"/>
    <property type="evidence" value="ECO:0007669"/>
    <property type="project" value="InterPro"/>
</dbReference>
<evidence type="ECO:0000256" key="6">
    <source>
        <dbReference type="ARBA" id="ARBA00022676"/>
    </source>
</evidence>
<dbReference type="GO" id="GO:0009252">
    <property type="term" value="P:peptidoglycan biosynthetic process"/>
    <property type="evidence" value="ECO:0007669"/>
    <property type="project" value="UniProtKB-UniPathway"/>
</dbReference>
<keyword evidence="4" id="KW-0121">Carboxypeptidase</keyword>
<comment type="pathway">
    <text evidence="1">Cell wall biogenesis; peptidoglycan biosynthesis.</text>
</comment>
<evidence type="ECO:0000256" key="11">
    <source>
        <dbReference type="ARBA" id="ARBA00049902"/>
    </source>
</evidence>
<dbReference type="EMBL" id="PDOC01000004">
    <property type="protein sequence ID" value="PIL45212.1"/>
    <property type="molecule type" value="Genomic_DNA"/>
</dbReference>
<dbReference type="InterPro" id="IPR001264">
    <property type="entry name" value="Glyco_trans_51"/>
</dbReference>
<dbReference type="UniPathway" id="UPA00219"/>
<dbReference type="InterPro" id="IPR001460">
    <property type="entry name" value="PCN-bd_Tpept"/>
</dbReference>
<dbReference type="EC" id="2.4.99.28" evidence="10"/>
<evidence type="ECO:0000256" key="8">
    <source>
        <dbReference type="ARBA" id="ARBA00022801"/>
    </source>
</evidence>
<evidence type="ECO:0000256" key="12">
    <source>
        <dbReference type="SAM" id="MobiDB-lite"/>
    </source>
</evidence>
<dbReference type="RefSeq" id="WP_099788007.1">
    <property type="nucleotide sequence ID" value="NZ_JBHLYV010000031.1"/>
</dbReference>
<feature type="transmembrane region" description="Helical" evidence="13">
    <location>
        <begin position="95"/>
        <end position="113"/>
    </location>
</feature>
<dbReference type="SUPFAM" id="SSF53955">
    <property type="entry name" value="Lysozyme-like"/>
    <property type="match status" value="1"/>
</dbReference>
<evidence type="ECO:0000256" key="10">
    <source>
        <dbReference type="ARBA" id="ARBA00044770"/>
    </source>
</evidence>
<keyword evidence="6" id="KW-0328">Glycosyltransferase</keyword>
<proteinExistence type="inferred from homology"/>
<dbReference type="InterPro" id="IPR036950">
    <property type="entry name" value="PBP_transglycosylase"/>
</dbReference>
<name>A0A2G8TGN7_9BURK</name>
<feature type="compositionally biased region" description="Low complexity" evidence="12">
    <location>
        <begin position="1185"/>
        <end position="1203"/>
    </location>
</feature>
<organism evidence="16 17">
    <name type="scientific">Massilia eurypsychrophila</name>
    <dbReference type="NCBI Taxonomy" id="1485217"/>
    <lineage>
        <taxon>Bacteria</taxon>
        <taxon>Pseudomonadati</taxon>
        <taxon>Pseudomonadota</taxon>
        <taxon>Betaproteobacteria</taxon>
        <taxon>Burkholderiales</taxon>
        <taxon>Oxalobacteraceae</taxon>
        <taxon>Telluria group</taxon>
        <taxon>Massilia</taxon>
    </lineage>
</organism>
<evidence type="ECO:0000256" key="9">
    <source>
        <dbReference type="ARBA" id="ARBA00023268"/>
    </source>
</evidence>
<evidence type="ECO:0000256" key="1">
    <source>
        <dbReference type="ARBA" id="ARBA00004752"/>
    </source>
</evidence>
<evidence type="ECO:0000256" key="7">
    <source>
        <dbReference type="ARBA" id="ARBA00022679"/>
    </source>
</evidence>
<dbReference type="GO" id="GO:0030288">
    <property type="term" value="C:outer membrane-bounded periplasmic space"/>
    <property type="evidence" value="ECO:0007669"/>
    <property type="project" value="TreeGrafter"/>
</dbReference>
<dbReference type="OrthoDB" id="8552189at2"/>
<evidence type="ECO:0000256" key="5">
    <source>
        <dbReference type="ARBA" id="ARBA00022670"/>
    </source>
</evidence>
<comment type="caution">
    <text evidence="16">The sequence shown here is derived from an EMBL/GenBank/DDBJ whole genome shotgun (WGS) entry which is preliminary data.</text>
</comment>
<dbReference type="Pfam" id="PF00912">
    <property type="entry name" value="Transgly"/>
    <property type="match status" value="1"/>
</dbReference>
<dbReference type="GO" id="GO:0008955">
    <property type="term" value="F:peptidoglycan glycosyltransferase activity"/>
    <property type="evidence" value="ECO:0007669"/>
    <property type="project" value="UniProtKB-EC"/>
</dbReference>
<gene>
    <name evidence="16" type="ORF">CR105_08430</name>
</gene>
<dbReference type="PANTHER" id="PTHR32282:SF24">
    <property type="entry name" value="GLYCOSYL TRANSFERASE FAMILY 51 DOMAIN-CONTAINING PROTEIN"/>
    <property type="match status" value="1"/>
</dbReference>
<evidence type="ECO:0000256" key="3">
    <source>
        <dbReference type="ARBA" id="ARBA00007739"/>
    </source>
</evidence>
<dbReference type="InterPro" id="IPR012338">
    <property type="entry name" value="Beta-lactam/transpept-like"/>
</dbReference>
<dbReference type="SUPFAM" id="SSF56601">
    <property type="entry name" value="beta-lactamase/transpeptidase-like"/>
    <property type="match status" value="2"/>
</dbReference>
<keyword evidence="8" id="KW-0378">Hydrolase</keyword>
<dbReference type="PANTHER" id="PTHR32282">
    <property type="entry name" value="BINDING PROTEIN TRANSPEPTIDASE, PUTATIVE-RELATED"/>
    <property type="match status" value="1"/>
</dbReference>